<comment type="subcellular location">
    <subcellularLocation>
        <location evidence="8">Cytoplasm</location>
    </subcellularLocation>
</comment>
<dbReference type="OrthoDB" id="9805408at2"/>
<feature type="active site" evidence="9">
    <location>
        <position position="87"/>
    </location>
</feature>
<dbReference type="InterPro" id="IPR018510">
    <property type="entry name" value="DAP_epimerase_AS"/>
</dbReference>
<feature type="binding site" evidence="8">
    <location>
        <position position="25"/>
    </location>
    <ligand>
        <name>substrate</name>
    </ligand>
</feature>
<feature type="binding site" evidence="8">
    <location>
        <begin position="220"/>
        <end position="221"/>
    </location>
    <ligand>
        <name>substrate</name>
    </ligand>
</feature>
<evidence type="ECO:0000256" key="4">
    <source>
        <dbReference type="ARBA" id="ARBA00022605"/>
    </source>
</evidence>
<dbReference type="EC" id="5.1.1.7" evidence="3 8"/>
<evidence type="ECO:0000313" key="10">
    <source>
        <dbReference type="EMBL" id="ROO88090.1"/>
    </source>
</evidence>
<gene>
    <name evidence="8" type="primary">dapF</name>
    <name evidence="10" type="ORF">EDD29_5747</name>
</gene>
<evidence type="ECO:0000256" key="6">
    <source>
        <dbReference type="ARBA" id="ARBA00023235"/>
    </source>
</evidence>
<proteinExistence type="inferred from homology"/>
<comment type="catalytic activity">
    <reaction evidence="7 8">
        <text>(2S,6S)-2,6-diaminopimelate = meso-2,6-diaminopimelate</text>
        <dbReference type="Rhea" id="RHEA:15393"/>
        <dbReference type="ChEBI" id="CHEBI:57609"/>
        <dbReference type="ChEBI" id="CHEBI:57791"/>
        <dbReference type="EC" id="5.1.1.7"/>
    </reaction>
</comment>
<reference evidence="10 11" key="1">
    <citation type="submission" date="2018-11" db="EMBL/GenBank/DDBJ databases">
        <title>Sequencing the genomes of 1000 actinobacteria strains.</title>
        <authorList>
            <person name="Klenk H.-P."/>
        </authorList>
    </citation>
    <scope>NUCLEOTIDE SEQUENCE [LARGE SCALE GENOMIC DNA]</scope>
    <source>
        <strain evidence="10 11">DSM 44254</strain>
    </source>
</reference>
<comment type="pathway">
    <text evidence="1 8">Amino-acid biosynthesis; L-lysine biosynthesis via DAP pathway; DL-2,6-diaminopimelate from LL-2,6-diaminopimelate: step 1/1.</text>
</comment>
<comment type="caution">
    <text evidence="10">The sequence shown here is derived from an EMBL/GenBank/DDBJ whole genome shotgun (WGS) entry which is preliminary data.</text>
</comment>
<dbReference type="PANTHER" id="PTHR31689:SF0">
    <property type="entry name" value="DIAMINOPIMELATE EPIMERASE"/>
    <property type="match status" value="1"/>
</dbReference>
<dbReference type="HAMAP" id="MF_00197">
    <property type="entry name" value="DAP_epimerase"/>
    <property type="match status" value="1"/>
</dbReference>
<dbReference type="RefSeq" id="WP_123667327.1">
    <property type="nucleotide sequence ID" value="NZ_RJKE01000001.1"/>
</dbReference>
<comment type="caution">
    <text evidence="8">Lacks conserved residue(s) required for the propagation of feature annotation.</text>
</comment>
<feature type="active site" description="Proton donor" evidence="8">
    <location>
        <position position="87"/>
    </location>
</feature>
<protein>
    <recommendedName>
        <fullName evidence="3 8">Diaminopimelate epimerase</fullName>
        <shortName evidence="8">DAP epimerase</shortName>
        <ecNumber evidence="3 8">5.1.1.7</ecNumber>
    </recommendedName>
    <alternativeName>
        <fullName evidence="8">PLP-independent amino acid racemase</fullName>
    </alternativeName>
</protein>
<dbReference type="Proteomes" id="UP000272400">
    <property type="component" value="Unassembled WGS sequence"/>
</dbReference>
<evidence type="ECO:0000256" key="1">
    <source>
        <dbReference type="ARBA" id="ARBA00005196"/>
    </source>
</evidence>
<comment type="function">
    <text evidence="8">Catalyzes the stereoinversion of LL-2,6-diaminopimelate (L,L-DAP) to meso-diaminopimelate (meso-DAP), a precursor of L-lysine and an essential component of the bacterial peptidoglycan.</text>
</comment>
<feature type="binding site" evidence="8">
    <location>
        <position position="78"/>
    </location>
    <ligand>
        <name>substrate</name>
    </ligand>
</feature>
<feature type="binding site" evidence="8">
    <location>
        <begin position="209"/>
        <end position="210"/>
    </location>
    <ligand>
        <name>substrate</name>
    </ligand>
</feature>
<dbReference type="GO" id="GO:0005829">
    <property type="term" value="C:cytosol"/>
    <property type="evidence" value="ECO:0007669"/>
    <property type="project" value="TreeGrafter"/>
</dbReference>
<comment type="subunit">
    <text evidence="8">Homodimer.</text>
</comment>
<accession>A0A3N1D3L2</accession>
<dbReference type="Gene3D" id="3.10.310.10">
    <property type="entry name" value="Diaminopimelate Epimerase, Chain A, domain 1"/>
    <property type="match status" value="2"/>
</dbReference>
<name>A0A3N1D3L2_9ACTN</name>
<evidence type="ECO:0000256" key="5">
    <source>
        <dbReference type="ARBA" id="ARBA00023154"/>
    </source>
</evidence>
<feature type="site" description="Could be important to modulate the pK values of the two catalytic cysteine residues" evidence="8">
    <location>
        <position position="209"/>
    </location>
</feature>
<sequence length="278" mass="29748">MQNSRQATASPQDAVPFRKLHGAGNDFILIDVQPTDLERDWATKARLLCERRLGIGADGLVLTARTLRDRILLVACFNADGSIATMCGNALRCAAFAAAPDDSSAALRLVMAGVEHQAIVTGGHAEVTAELGTTPQEPLTLGRSGRHLTFEPAHTGTEHFVALVEELDDLDVEGIGRAVRDHPRLAPLGTNVDFVQAVARDELRVRTYERGVEAETLSCGSGAVASFVVARRHGLVDDRPVAVHNQSGSPLTVRPHAQRPETFWVGGPVTVVYEGVLA</sequence>
<dbReference type="PROSITE" id="PS01326">
    <property type="entry name" value="DAP_EPIMERASE"/>
    <property type="match status" value="1"/>
</dbReference>
<feature type="active site" description="Proton acceptor" evidence="8">
    <location>
        <position position="219"/>
    </location>
</feature>
<dbReference type="SUPFAM" id="SSF54506">
    <property type="entry name" value="Diaminopimelate epimerase-like"/>
    <property type="match status" value="2"/>
</dbReference>
<evidence type="ECO:0000256" key="8">
    <source>
        <dbReference type="HAMAP-Rule" id="MF_00197"/>
    </source>
</evidence>
<evidence type="ECO:0000256" key="3">
    <source>
        <dbReference type="ARBA" id="ARBA00013080"/>
    </source>
</evidence>
<dbReference type="PANTHER" id="PTHR31689">
    <property type="entry name" value="DIAMINOPIMELATE EPIMERASE, CHLOROPLASTIC"/>
    <property type="match status" value="1"/>
</dbReference>
<evidence type="ECO:0000313" key="11">
    <source>
        <dbReference type="Proteomes" id="UP000272400"/>
    </source>
</evidence>
<dbReference type="AlphaFoldDB" id="A0A3N1D3L2"/>
<feature type="site" description="Could be important to modulate the pK values of the two catalytic cysteine residues" evidence="8">
    <location>
        <position position="159"/>
    </location>
</feature>
<keyword evidence="11" id="KW-1185">Reference proteome</keyword>
<feature type="binding site" evidence="8">
    <location>
        <begin position="88"/>
        <end position="89"/>
    </location>
    <ligand>
        <name>substrate</name>
    </ligand>
</feature>
<comment type="similarity">
    <text evidence="2 8">Belongs to the diaminopimelate epimerase family.</text>
</comment>
<feature type="binding site" evidence="8">
    <location>
        <position position="191"/>
    </location>
    <ligand>
        <name>substrate</name>
    </ligand>
</feature>
<dbReference type="InterPro" id="IPR001653">
    <property type="entry name" value="DAP_epimerase_DapF"/>
</dbReference>
<keyword evidence="5 8" id="KW-0457">Lysine biosynthesis</keyword>
<dbReference type="Pfam" id="PF01678">
    <property type="entry name" value="DAP_epimerase"/>
    <property type="match status" value="2"/>
</dbReference>
<evidence type="ECO:0000256" key="2">
    <source>
        <dbReference type="ARBA" id="ARBA00010219"/>
    </source>
</evidence>
<dbReference type="GO" id="GO:0009089">
    <property type="term" value="P:lysine biosynthetic process via diaminopimelate"/>
    <property type="evidence" value="ECO:0007669"/>
    <property type="project" value="UniProtKB-UniRule"/>
</dbReference>
<evidence type="ECO:0000256" key="7">
    <source>
        <dbReference type="ARBA" id="ARBA00051712"/>
    </source>
</evidence>
<dbReference type="GO" id="GO:0008837">
    <property type="term" value="F:diaminopimelate epimerase activity"/>
    <property type="evidence" value="ECO:0007669"/>
    <property type="project" value="UniProtKB-UniRule"/>
</dbReference>
<dbReference type="EMBL" id="RJKE01000001">
    <property type="protein sequence ID" value="ROO88090.1"/>
    <property type="molecule type" value="Genomic_DNA"/>
</dbReference>
<keyword evidence="4 8" id="KW-0028">Amino-acid biosynthesis</keyword>
<evidence type="ECO:0000256" key="9">
    <source>
        <dbReference type="PROSITE-ProRule" id="PRU10125"/>
    </source>
</evidence>
<dbReference type="UniPathway" id="UPA00034">
    <property type="reaction ID" value="UER00025"/>
</dbReference>
<dbReference type="NCBIfam" id="TIGR00652">
    <property type="entry name" value="DapF"/>
    <property type="match status" value="1"/>
</dbReference>
<organism evidence="10 11">
    <name type="scientific">Actinocorallia herbida</name>
    <dbReference type="NCBI Taxonomy" id="58109"/>
    <lineage>
        <taxon>Bacteria</taxon>
        <taxon>Bacillati</taxon>
        <taxon>Actinomycetota</taxon>
        <taxon>Actinomycetes</taxon>
        <taxon>Streptosporangiales</taxon>
        <taxon>Thermomonosporaceae</taxon>
        <taxon>Actinocorallia</taxon>
    </lineage>
</organism>
<keyword evidence="6 8" id="KW-0413">Isomerase</keyword>
<keyword evidence="8" id="KW-0963">Cytoplasm</keyword>